<evidence type="ECO:0000313" key="5">
    <source>
        <dbReference type="Proteomes" id="UP000248544"/>
    </source>
</evidence>
<dbReference type="AlphaFoldDB" id="A0A2W2FI35"/>
<keyword evidence="5" id="KW-1185">Reference proteome</keyword>
<dbReference type="Pfam" id="PF00294">
    <property type="entry name" value="PfkB"/>
    <property type="match status" value="1"/>
</dbReference>
<evidence type="ECO:0000259" key="3">
    <source>
        <dbReference type="Pfam" id="PF00294"/>
    </source>
</evidence>
<dbReference type="InterPro" id="IPR002173">
    <property type="entry name" value="Carboh/pur_kinase_PfkB_CS"/>
</dbReference>
<name>A0A2W2FI35_9ACTN</name>
<keyword evidence="1" id="KW-0808">Transferase</keyword>
<dbReference type="Gene3D" id="3.40.1190.20">
    <property type="match status" value="1"/>
</dbReference>
<dbReference type="PANTHER" id="PTHR46566">
    <property type="entry name" value="1-PHOSPHOFRUCTOKINASE-RELATED"/>
    <property type="match status" value="1"/>
</dbReference>
<dbReference type="RefSeq" id="WP_233508243.1">
    <property type="nucleotide sequence ID" value="NZ_POUA01000272.1"/>
</dbReference>
<gene>
    <name evidence="4" type="ORF">C1I98_27510</name>
</gene>
<dbReference type="PANTHER" id="PTHR46566:SF5">
    <property type="entry name" value="1-PHOSPHOFRUCTOKINASE"/>
    <property type="match status" value="1"/>
</dbReference>
<comment type="caution">
    <text evidence="4">The sequence shown here is derived from an EMBL/GenBank/DDBJ whole genome shotgun (WGS) entry which is preliminary data.</text>
</comment>
<dbReference type="SUPFAM" id="SSF53613">
    <property type="entry name" value="Ribokinase-like"/>
    <property type="match status" value="1"/>
</dbReference>
<evidence type="ECO:0000256" key="1">
    <source>
        <dbReference type="ARBA" id="ARBA00022679"/>
    </source>
</evidence>
<dbReference type="InterPro" id="IPR029056">
    <property type="entry name" value="Ribokinase-like"/>
</dbReference>
<keyword evidence="2 4" id="KW-0418">Kinase</keyword>
<dbReference type="EMBL" id="POUA01000272">
    <property type="protein sequence ID" value="PZG35311.1"/>
    <property type="molecule type" value="Genomic_DNA"/>
</dbReference>
<sequence>MTVLTVTLNAALDVTYEVDGVDWDGVNRVRAVHRRAGGKGVNVARVLAALGHPVLATGLAGGTTGAAIRTDLDAAGVAHSFAPVSGHSRTTLAVCSDTGTTAMFNEPGPVVSTAEIGAFLRDFDRLLAGASAVVISGSLPPGVPAAFYATLAWRAGKHGVPAVIDADGHP</sequence>
<feature type="non-terminal residue" evidence="4">
    <location>
        <position position="170"/>
    </location>
</feature>
<protein>
    <submittedName>
        <fullName evidence="4">1-phosphofructokinase</fullName>
    </submittedName>
</protein>
<organism evidence="4 5">
    <name type="scientific">Spongiactinospora gelatinilytica</name>
    <dbReference type="NCBI Taxonomy" id="2666298"/>
    <lineage>
        <taxon>Bacteria</taxon>
        <taxon>Bacillati</taxon>
        <taxon>Actinomycetota</taxon>
        <taxon>Actinomycetes</taxon>
        <taxon>Streptosporangiales</taxon>
        <taxon>Streptosporangiaceae</taxon>
        <taxon>Spongiactinospora</taxon>
    </lineage>
</organism>
<feature type="domain" description="Carbohydrate kinase PfkB" evidence="3">
    <location>
        <begin position="16"/>
        <end position="168"/>
    </location>
</feature>
<dbReference type="InterPro" id="IPR011611">
    <property type="entry name" value="PfkB_dom"/>
</dbReference>
<proteinExistence type="predicted"/>
<evidence type="ECO:0000256" key="2">
    <source>
        <dbReference type="ARBA" id="ARBA00022777"/>
    </source>
</evidence>
<dbReference type="GO" id="GO:0008443">
    <property type="term" value="F:phosphofructokinase activity"/>
    <property type="evidence" value="ECO:0007669"/>
    <property type="project" value="TreeGrafter"/>
</dbReference>
<dbReference type="PROSITE" id="PS00583">
    <property type="entry name" value="PFKB_KINASES_1"/>
    <property type="match status" value="1"/>
</dbReference>
<dbReference type="GO" id="GO:0005829">
    <property type="term" value="C:cytosol"/>
    <property type="evidence" value="ECO:0007669"/>
    <property type="project" value="TreeGrafter"/>
</dbReference>
<reference evidence="4 5" key="1">
    <citation type="submission" date="2018-01" db="EMBL/GenBank/DDBJ databases">
        <title>Draft genome sequence of Sphaerisporangium sp. 7K107.</title>
        <authorList>
            <person name="Sahin N."/>
            <person name="Saygin H."/>
            <person name="Ay H."/>
        </authorList>
    </citation>
    <scope>NUCLEOTIDE SEQUENCE [LARGE SCALE GENOMIC DNA]</scope>
    <source>
        <strain evidence="4 5">7K107</strain>
    </source>
</reference>
<dbReference type="Proteomes" id="UP000248544">
    <property type="component" value="Unassembled WGS sequence"/>
</dbReference>
<evidence type="ECO:0000313" key="4">
    <source>
        <dbReference type="EMBL" id="PZG35311.1"/>
    </source>
</evidence>
<accession>A0A2W2FI35</accession>